<dbReference type="OrthoDB" id="6017565at2"/>
<dbReference type="Proteomes" id="UP000199024">
    <property type="component" value="Unassembled WGS sequence"/>
</dbReference>
<feature type="domain" description="O-antigen ligase-related" evidence="6">
    <location>
        <begin position="220"/>
        <end position="350"/>
    </location>
</feature>
<evidence type="ECO:0000313" key="7">
    <source>
        <dbReference type="EMBL" id="SFS16789.1"/>
    </source>
</evidence>
<dbReference type="PANTHER" id="PTHR37422:SF13">
    <property type="entry name" value="LIPOPOLYSACCHARIDE BIOSYNTHESIS PROTEIN PA4999-RELATED"/>
    <property type="match status" value="1"/>
</dbReference>
<evidence type="ECO:0000256" key="5">
    <source>
        <dbReference type="SAM" id="Phobius"/>
    </source>
</evidence>
<evidence type="ECO:0000256" key="4">
    <source>
        <dbReference type="ARBA" id="ARBA00023136"/>
    </source>
</evidence>
<organism evidence="7 8">
    <name type="scientific">Granulicella pectinivorans</name>
    <dbReference type="NCBI Taxonomy" id="474950"/>
    <lineage>
        <taxon>Bacteria</taxon>
        <taxon>Pseudomonadati</taxon>
        <taxon>Acidobacteriota</taxon>
        <taxon>Terriglobia</taxon>
        <taxon>Terriglobales</taxon>
        <taxon>Acidobacteriaceae</taxon>
        <taxon>Granulicella</taxon>
    </lineage>
</organism>
<feature type="transmembrane region" description="Helical" evidence="5">
    <location>
        <begin position="12"/>
        <end position="34"/>
    </location>
</feature>
<dbReference type="GO" id="GO:0016020">
    <property type="term" value="C:membrane"/>
    <property type="evidence" value="ECO:0007669"/>
    <property type="project" value="UniProtKB-SubCell"/>
</dbReference>
<keyword evidence="3 5" id="KW-1133">Transmembrane helix</keyword>
<gene>
    <name evidence="7" type="ORF">SAMN05421771_2972</name>
</gene>
<feature type="transmembrane region" description="Helical" evidence="5">
    <location>
        <begin position="334"/>
        <end position="355"/>
    </location>
</feature>
<feature type="transmembrane region" description="Helical" evidence="5">
    <location>
        <begin position="84"/>
        <end position="103"/>
    </location>
</feature>
<keyword evidence="2 5" id="KW-0812">Transmembrane</keyword>
<dbReference type="STRING" id="474950.SAMN05421771_2972"/>
<proteinExistence type="predicted"/>
<evidence type="ECO:0000259" key="6">
    <source>
        <dbReference type="Pfam" id="PF04932"/>
    </source>
</evidence>
<name>A0A1I6MM80_9BACT</name>
<reference evidence="7 8" key="1">
    <citation type="submission" date="2016-10" db="EMBL/GenBank/DDBJ databases">
        <authorList>
            <person name="de Groot N.N."/>
        </authorList>
    </citation>
    <scope>NUCLEOTIDE SEQUENCE [LARGE SCALE GENOMIC DNA]</scope>
    <source>
        <strain evidence="7 8">DSM 21001</strain>
    </source>
</reference>
<evidence type="ECO:0000256" key="2">
    <source>
        <dbReference type="ARBA" id="ARBA00022692"/>
    </source>
</evidence>
<dbReference type="GO" id="GO:0016874">
    <property type="term" value="F:ligase activity"/>
    <property type="evidence" value="ECO:0007669"/>
    <property type="project" value="UniProtKB-KW"/>
</dbReference>
<feature type="transmembrane region" description="Helical" evidence="5">
    <location>
        <begin position="238"/>
        <end position="264"/>
    </location>
</feature>
<feature type="transmembrane region" description="Helical" evidence="5">
    <location>
        <begin position="375"/>
        <end position="393"/>
    </location>
</feature>
<feature type="transmembrane region" description="Helical" evidence="5">
    <location>
        <begin position="183"/>
        <end position="208"/>
    </location>
</feature>
<comment type="subcellular location">
    <subcellularLocation>
        <location evidence="1">Membrane</location>
        <topology evidence="1">Multi-pass membrane protein</topology>
    </subcellularLocation>
</comment>
<dbReference type="RefSeq" id="WP_089840068.1">
    <property type="nucleotide sequence ID" value="NZ_FOZL01000001.1"/>
</dbReference>
<dbReference type="Pfam" id="PF04932">
    <property type="entry name" value="Wzy_C"/>
    <property type="match status" value="1"/>
</dbReference>
<keyword evidence="7" id="KW-0436">Ligase</keyword>
<dbReference type="InterPro" id="IPR051533">
    <property type="entry name" value="WaaL-like"/>
</dbReference>
<evidence type="ECO:0000256" key="3">
    <source>
        <dbReference type="ARBA" id="ARBA00022989"/>
    </source>
</evidence>
<keyword evidence="8" id="KW-1185">Reference proteome</keyword>
<feature type="transmembrane region" description="Helical" evidence="5">
    <location>
        <begin position="215"/>
        <end position="232"/>
    </location>
</feature>
<feature type="transmembrane region" description="Helical" evidence="5">
    <location>
        <begin position="54"/>
        <end position="72"/>
    </location>
</feature>
<protein>
    <submittedName>
        <fullName evidence="7">O-antigen ligase</fullName>
    </submittedName>
</protein>
<accession>A0A1I6MM80</accession>
<evidence type="ECO:0000256" key="1">
    <source>
        <dbReference type="ARBA" id="ARBA00004141"/>
    </source>
</evidence>
<dbReference type="InterPro" id="IPR007016">
    <property type="entry name" value="O-antigen_ligase-rel_domated"/>
</dbReference>
<dbReference type="PANTHER" id="PTHR37422">
    <property type="entry name" value="TEICHURONIC ACID BIOSYNTHESIS PROTEIN TUAE"/>
    <property type="match status" value="1"/>
</dbReference>
<dbReference type="AlphaFoldDB" id="A0A1I6MM80"/>
<sequence>MGTGLGHYIPFVAYLGFWIMILASLTGRPIMGLYYMMPFIPYRTMRDRFSDYPLGGNMLTILVVAVILGALLKGNRLPKSKLYLTWFVFASYLYLSMWMGTAMSHAPAPIWLSDINFVTWKDYMLLPLLMVAAGLTIETRQDLKRLVIVTAISLFLVDKNALAESLSRSIDSFDESKRGTGPLAYGSNQLAAFLAQFAMFFCGFTAFVKRKKIKLAGYALVALTVVTTMYTFSRGSYLALIFSFAVLGVLKNRKMLIVLAIFLITWQSVVPKSVTERVNMTKNSNGALEASAQERVDLWEQSKQMFLASPVFGMGYATFQLGEHTANLKDTHNWYVKVLVETGVIGGVIAIVMLYQMLGAGYRVFRNGRDPLYQGIGLGYLLAVCSCLIANCFGDRWTYVEINGLLWILTAATLRATELTAELADGPEPLGLKPKQPILSRAPHLEWN</sequence>
<evidence type="ECO:0000313" key="8">
    <source>
        <dbReference type="Proteomes" id="UP000199024"/>
    </source>
</evidence>
<keyword evidence="4 5" id="KW-0472">Membrane</keyword>
<dbReference type="EMBL" id="FOZL01000001">
    <property type="protein sequence ID" value="SFS16789.1"/>
    <property type="molecule type" value="Genomic_DNA"/>
</dbReference>